<sequence length="337" mass="37708">MGRTPWMQTTLSSALYRDPAAFDRERQGVFAAAWQFLGHESELPKAGDYLAGDIAGWPVVAVRGEDGAVRAFHNVCRHRAGPLVSEGQGTCGKELTCRYHGWRYALDGRLRNAVDFGATQGFDPRDWGLLPVRVETWRGFLFVNVDGKAGPLAALTAPLDRLFDERGIKLGPATLRRGHDLACNWKTYVENYLEGYHIPIVHPQLASELEMDDYWVKMDGAVAVHEAPTKSGVNDGLWAWLWPNLAFNVYRYGLMVEHMRPIGHDRTRLDYLYFYDPQTADMESVLSASNTITAEDVEICEAVQKNLNAGAYEVGVLSPRHEDGVAWFQTQLAKAHA</sequence>
<evidence type="ECO:0000256" key="2">
    <source>
        <dbReference type="ARBA" id="ARBA00022714"/>
    </source>
</evidence>
<evidence type="ECO:0000259" key="7">
    <source>
        <dbReference type="PROSITE" id="PS51296"/>
    </source>
</evidence>
<comment type="cofactor">
    <cofactor evidence="1">
        <name>Fe cation</name>
        <dbReference type="ChEBI" id="CHEBI:24875"/>
    </cofactor>
</comment>
<evidence type="ECO:0000256" key="4">
    <source>
        <dbReference type="ARBA" id="ARBA00023002"/>
    </source>
</evidence>
<protein>
    <submittedName>
        <fullName evidence="8">Rieske 2Fe-2S domain-containing protein</fullName>
    </submittedName>
</protein>
<gene>
    <name evidence="8" type="ORF">JKL49_11560</name>
</gene>
<accession>A0A941HX05</accession>
<dbReference type="InterPro" id="IPR001663">
    <property type="entry name" value="Rng_hydr_dOase-A"/>
</dbReference>
<dbReference type="PRINTS" id="PR00090">
    <property type="entry name" value="RNGDIOXGNASE"/>
</dbReference>
<dbReference type="Pfam" id="PF00355">
    <property type="entry name" value="Rieske"/>
    <property type="match status" value="1"/>
</dbReference>
<proteinExistence type="predicted"/>
<dbReference type="PANTHER" id="PTHR43756">
    <property type="entry name" value="CHOLINE MONOOXYGENASE, CHLOROPLASTIC"/>
    <property type="match status" value="1"/>
</dbReference>
<dbReference type="SUPFAM" id="SSF50022">
    <property type="entry name" value="ISP domain"/>
    <property type="match status" value="1"/>
</dbReference>
<dbReference type="InterPro" id="IPR015879">
    <property type="entry name" value="Ring_hydroxy_dOase_asu_C_dom"/>
</dbReference>
<dbReference type="InterPro" id="IPR036922">
    <property type="entry name" value="Rieske_2Fe-2S_sf"/>
</dbReference>
<dbReference type="GO" id="GO:0016491">
    <property type="term" value="F:oxidoreductase activity"/>
    <property type="evidence" value="ECO:0007669"/>
    <property type="project" value="UniProtKB-KW"/>
</dbReference>
<dbReference type="AlphaFoldDB" id="A0A941HX05"/>
<dbReference type="Proteomes" id="UP000622580">
    <property type="component" value="Unassembled WGS sequence"/>
</dbReference>
<evidence type="ECO:0000256" key="3">
    <source>
        <dbReference type="ARBA" id="ARBA00022723"/>
    </source>
</evidence>
<dbReference type="CDD" id="cd03469">
    <property type="entry name" value="Rieske_RO_Alpha_N"/>
    <property type="match status" value="1"/>
</dbReference>
<dbReference type="Pfam" id="PF00848">
    <property type="entry name" value="Ring_hydroxyl_A"/>
    <property type="match status" value="2"/>
</dbReference>
<dbReference type="EMBL" id="JAGSGD010000001">
    <property type="protein sequence ID" value="MBR7620025.1"/>
    <property type="molecule type" value="Genomic_DNA"/>
</dbReference>
<keyword evidence="5" id="KW-0408">Iron</keyword>
<keyword evidence="4" id="KW-0560">Oxidoreductase</keyword>
<feature type="domain" description="Rieske" evidence="7">
    <location>
        <begin position="34"/>
        <end position="143"/>
    </location>
</feature>
<dbReference type="Gene3D" id="2.102.10.10">
    <property type="entry name" value="Rieske [2Fe-2S] iron-sulphur domain"/>
    <property type="match status" value="1"/>
</dbReference>
<keyword evidence="6" id="KW-0411">Iron-sulfur</keyword>
<reference evidence="8" key="1">
    <citation type="submission" date="2021-04" db="EMBL/GenBank/DDBJ databases">
        <title>Draft genome assembly of strain Phenylobacterium sp. 20VBR1 using MiniION and Illumina platforms.</title>
        <authorList>
            <person name="Thomas F.A."/>
            <person name="Krishnan K.P."/>
            <person name="Sinha R.K."/>
        </authorList>
    </citation>
    <scope>NUCLEOTIDE SEQUENCE</scope>
    <source>
        <strain evidence="8">20VBR1</strain>
    </source>
</reference>
<dbReference type="PANTHER" id="PTHR43756:SF5">
    <property type="entry name" value="CHOLINE MONOOXYGENASE, CHLOROPLASTIC"/>
    <property type="match status" value="1"/>
</dbReference>
<evidence type="ECO:0000256" key="5">
    <source>
        <dbReference type="ARBA" id="ARBA00023004"/>
    </source>
</evidence>
<comment type="caution">
    <text evidence="8">The sequence shown here is derived from an EMBL/GenBank/DDBJ whole genome shotgun (WGS) entry which is preliminary data.</text>
</comment>
<evidence type="ECO:0000313" key="9">
    <source>
        <dbReference type="Proteomes" id="UP000622580"/>
    </source>
</evidence>
<name>A0A941HX05_9CAUL</name>
<keyword evidence="2" id="KW-0001">2Fe-2S</keyword>
<dbReference type="GO" id="GO:0005506">
    <property type="term" value="F:iron ion binding"/>
    <property type="evidence" value="ECO:0007669"/>
    <property type="project" value="InterPro"/>
</dbReference>
<dbReference type="InterPro" id="IPR017941">
    <property type="entry name" value="Rieske_2Fe-2S"/>
</dbReference>
<keyword evidence="9" id="KW-1185">Reference proteome</keyword>
<dbReference type="GO" id="GO:0051537">
    <property type="term" value="F:2 iron, 2 sulfur cluster binding"/>
    <property type="evidence" value="ECO:0007669"/>
    <property type="project" value="UniProtKB-KW"/>
</dbReference>
<dbReference type="PROSITE" id="PS51296">
    <property type="entry name" value="RIESKE"/>
    <property type="match status" value="1"/>
</dbReference>
<keyword evidence="3" id="KW-0479">Metal-binding</keyword>
<dbReference type="Gene3D" id="3.90.380.10">
    <property type="entry name" value="Naphthalene 1,2-dioxygenase Alpha Subunit, Chain A, domain 1"/>
    <property type="match status" value="1"/>
</dbReference>
<evidence type="ECO:0000256" key="6">
    <source>
        <dbReference type="ARBA" id="ARBA00023014"/>
    </source>
</evidence>
<organism evidence="8 9">
    <name type="scientific">Phenylobacterium glaciei</name>
    <dbReference type="NCBI Taxonomy" id="2803784"/>
    <lineage>
        <taxon>Bacteria</taxon>
        <taxon>Pseudomonadati</taxon>
        <taxon>Pseudomonadota</taxon>
        <taxon>Alphaproteobacteria</taxon>
        <taxon>Caulobacterales</taxon>
        <taxon>Caulobacteraceae</taxon>
        <taxon>Phenylobacterium</taxon>
    </lineage>
</organism>
<evidence type="ECO:0000313" key="8">
    <source>
        <dbReference type="EMBL" id="MBR7620025.1"/>
    </source>
</evidence>
<dbReference type="SUPFAM" id="SSF55961">
    <property type="entry name" value="Bet v1-like"/>
    <property type="match status" value="1"/>
</dbReference>
<evidence type="ECO:0000256" key="1">
    <source>
        <dbReference type="ARBA" id="ARBA00001962"/>
    </source>
</evidence>